<evidence type="ECO:0000313" key="3">
    <source>
        <dbReference type="Proteomes" id="UP001222275"/>
    </source>
</evidence>
<gene>
    <name evidence="2" type="ORF">NR989_06475</name>
</gene>
<evidence type="ECO:0000313" key="2">
    <source>
        <dbReference type="EMBL" id="WEJ61658.1"/>
    </source>
</evidence>
<keyword evidence="3" id="KW-1185">Reference proteome</keyword>
<evidence type="ECO:0000256" key="1">
    <source>
        <dbReference type="SAM" id="SignalP"/>
    </source>
</evidence>
<name>A0ABY8C6Q5_9GAMM</name>
<dbReference type="RefSeq" id="WP_275593917.1">
    <property type="nucleotide sequence ID" value="NZ_CP102381.1"/>
</dbReference>
<protein>
    <submittedName>
        <fullName evidence="2">Uncharacterized protein</fullName>
    </submittedName>
</protein>
<sequence length="104" mass="11473">MKKMTFLVIPFFLLLTGCTSENALTKEEMLVQATADIAVSEILFDSGLDSQASYNVRKSGHVEIEFTKEVSFFDYALVVEKLRSHSGITSVYAVQSGSEVCPLN</sequence>
<feature type="chain" id="PRO_5046605254" evidence="1">
    <location>
        <begin position="24"/>
        <end position="104"/>
    </location>
</feature>
<proteinExistence type="predicted"/>
<feature type="signal peptide" evidence="1">
    <location>
        <begin position="1"/>
        <end position="23"/>
    </location>
</feature>
<organism evidence="2 3">
    <name type="scientific">Thiomicrorhabdus lithotrophica</name>
    <dbReference type="NCBI Taxonomy" id="2949997"/>
    <lineage>
        <taxon>Bacteria</taxon>
        <taxon>Pseudomonadati</taxon>
        <taxon>Pseudomonadota</taxon>
        <taxon>Gammaproteobacteria</taxon>
        <taxon>Thiotrichales</taxon>
        <taxon>Piscirickettsiaceae</taxon>
        <taxon>Thiomicrorhabdus</taxon>
    </lineage>
</organism>
<dbReference type="EMBL" id="CP102381">
    <property type="protein sequence ID" value="WEJ61658.1"/>
    <property type="molecule type" value="Genomic_DNA"/>
</dbReference>
<accession>A0ABY8C6Q5</accession>
<keyword evidence="1" id="KW-0732">Signal</keyword>
<dbReference type="PROSITE" id="PS51257">
    <property type="entry name" value="PROKAR_LIPOPROTEIN"/>
    <property type="match status" value="1"/>
</dbReference>
<dbReference type="Proteomes" id="UP001222275">
    <property type="component" value="Chromosome"/>
</dbReference>
<reference evidence="2 3" key="1">
    <citation type="submission" date="2022-06" db="EMBL/GenBank/DDBJ databases">
        <title>Thiomicrohabdus sp. nov, an obligately chemolithoautotrophic, sulfur-oxidizing bacterium isolated from beach of Guanyin Mountain. Amoy.</title>
        <authorList>
            <person name="Zhu H."/>
        </authorList>
    </citation>
    <scope>NUCLEOTIDE SEQUENCE [LARGE SCALE GENOMIC DNA]</scope>
    <source>
        <strain evidence="2 3">XGS-01</strain>
    </source>
</reference>